<dbReference type="SUPFAM" id="SSF49863">
    <property type="entry name" value="Hyaluronate lyase-like, C-terminal domain"/>
    <property type="match status" value="1"/>
</dbReference>
<evidence type="ECO:0000259" key="11">
    <source>
        <dbReference type="Pfam" id="PF09092"/>
    </source>
</evidence>
<evidence type="ECO:0000256" key="2">
    <source>
        <dbReference type="ARBA" id="ARBA00006699"/>
    </source>
</evidence>
<evidence type="ECO:0000313" key="14">
    <source>
        <dbReference type="Proteomes" id="UP000886844"/>
    </source>
</evidence>
<dbReference type="EMBL" id="DXDA01000023">
    <property type="protein sequence ID" value="HIY68326.1"/>
    <property type="molecule type" value="Genomic_DNA"/>
</dbReference>
<keyword evidence="8" id="KW-0479">Metal-binding</keyword>
<feature type="active site" description="Proton donor" evidence="6">
    <location>
        <position position="461"/>
    </location>
</feature>
<dbReference type="PIRSF" id="PIRSF034515">
    <property type="entry name" value="Chondroitinase"/>
    <property type="match status" value="1"/>
</dbReference>
<reference evidence="13" key="1">
    <citation type="journal article" date="2021" name="PeerJ">
        <title>Extensive microbial diversity within the chicken gut microbiome revealed by metagenomics and culture.</title>
        <authorList>
            <person name="Gilroy R."/>
            <person name="Ravi A."/>
            <person name="Getino M."/>
            <person name="Pursley I."/>
            <person name="Horton D.L."/>
            <person name="Alikhan N.F."/>
            <person name="Baker D."/>
            <person name="Gharbi K."/>
            <person name="Hall N."/>
            <person name="Watson M."/>
            <person name="Adriaenssens E.M."/>
            <person name="Foster-Nyarko E."/>
            <person name="Jarju S."/>
            <person name="Secka A."/>
            <person name="Antonio M."/>
            <person name="Oren A."/>
            <person name="Chaudhuri R.R."/>
            <person name="La Ragione R."/>
            <person name="Hildebrand F."/>
            <person name="Pallen M.J."/>
        </authorList>
    </citation>
    <scope>NUCLEOTIDE SEQUENCE</scope>
    <source>
        <strain evidence="13">5134</strain>
    </source>
</reference>
<dbReference type="InterPro" id="IPR011013">
    <property type="entry name" value="Gal_mutarotase_sf_dom"/>
</dbReference>
<protein>
    <submittedName>
        <fullName evidence="13">Sugar lyase</fullName>
    </submittedName>
</protein>
<reference evidence="13" key="2">
    <citation type="submission" date="2021-04" db="EMBL/GenBank/DDBJ databases">
        <authorList>
            <person name="Gilroy R."/>
        </authorList>
    </citation>
    <scope>NUCLEOTIDE SEQUENCE</scope>
    <source>
        <strain evidence="13">5134</strain>
    </source>
</reference>
<dbReference type="PANTHER" id="PTHR37322:SF3">
    <property type="entry name" value="CHONDROITIN SULFATE ABC EXOLYASE"/>
    <property type="match status" value="1"/>
</dbReference>
<feature type="site" description="Important for catalytic activity against dermatan sulfate substrate" evidence="7">
    <location>
        <position position="351"/>
    </location>
</feature>
<evidence type="ECO:0000256" key="8">
    <source>
        <dbReference type="PIRSR" id="PIRSR034515-3"/>
    </source>
</evidence>
<dbReference type="AlphaFoldDB" id="A0A9D2CAI1"/>
<comment type="similarity">
    <text evidence="2">Belongs to the polysaccharide lyase 8 family.</text>
</comment>
<dbReference type="InterPro" id="IPR008979">
    <property type="entry name" value="Galactose-bd-like_sf"/>
</dbReference>
<name>A0A9D2CAI1_9BACT</name>
<evidence type="ECO:0000256" key="5">
    <source>
        <dbReference type="ARBA" id="ARBA00023239"/>
    </source>
</evidence>
<organism evidence="13 14">
    <name type="scientific">Candidatus Alistipes intestinigallinarum</name>
    <dbReference type="NCBI Taxonomy" id="2838440"/>
    <lineage>
        <taxon>Bacteria</taxon>
        <taxon>Pseudomonadati</taxon>
        <taxon>Bacteroidota</taxon>
        <taxon>Bacteroidia</taxon>
        <taxon>Bacteroidales</taxon>
        <taxon>Rikenellaceae</taxon>
        <taxon>Alistipes</taxon>
    </lineage>
</organism>
<feature type="binding site" evidence="8">
    <location>
        <position position="170"/>
    </location>
    <ligand>
        <name>Ca(2+)</name>
        <dbReference type="ChEBI" id="CHEBI:29108"/>
    </ligand>
</feature>
<gene>
    <name evidence="13" type="ORF">H9828_02775</name>
</gene>
<dbReference type="GO" id="GO:0042597">
    <property type="term" value="C:periplasmic space"/>
    <property type="evidence" value="ECO:0007669"/>
    <property type="project" value="TreeGrafter"/>
</dbReference>
<dbReference type="SUPFAM" id="SSF48230">
    <property type="entry name" value="Chondroitin AC/alginate lyase"/>
    <property type="match status" value="1"/>
</dbReference>
<dbReference type="PANTHER" id="PTHR37322">
    <property type="match status" value="1"/>
</dbReference>
<evidence type="ECO:0000256" key="4">
    <source>
        <dbReference type="ARBA" id="ARBA00022837"/>
    </source>
</evidence>
<dbReference type="InterPro" id="IPR024200">
    <property type="entry name" value="Chondroitinase_ABC_I"/>
</dbReference>
<dbReference type="InterPro" id="IPR015177">
    <property type="entry name" value="Lyase_catalyt"/>
</dbReference>
<feature type="active site" description="Proton acceptor" evidence="6">
    <location>
        <position position="352"/>
    </location>
</feature>
<feature type="binding site" evidence="8">
    <location>
        <position position="34"/>
    </location>
    <ligand>
        <name>Ca(2+)</name>
        <dbReference type="ChEBI" id="CHEBI:29108"/>
    </ligand>
</feature>
<feature type="domain" description="Polysaccharide lyase family 8 central" evidence="10">
    <location>
        <begin position="587"/>
        <end position="851"/>
    </location>
</feature>
<dbReference type="GO" id="GO:0046872">
    <property type="term" value="F:metal ion binding"/>
    <property type="evidence" value="ECO:0007669"/>
    <property type="project" value="UniProtKB-KW"/>
</dbReference>
<dbReference type="InterPro" id="IPR014718">
    <property type="entry name" value="GH-type_carb-bd"/>
</dbReference>
<dbReference type="SUPFAM" id="SSF49785">
    <property type="entry name" value="Galactose-binding domain-like"/>
    <property type="match status" value="1"/>
</dbReference>
<evidence type="ECO:0000259" key="10">
    <source>
        <dbReference type="Pfam" id="PF02278"/>
    </source>
</evidence>
<keyword evidence="4 8" id="KW-0106">Calcium</keyword>
<evidence type="ECO:0000256" key="9">
    <source>
        <dbReference type="SAM" id="SignalP"/>
    </source>
</evidence>
<evidence type="ECO:0000256" key="6">
    <source>
        <dbReference type="PIRSR" id="PIRSR034515-1"/>
    </source>
</evidence>
<feature type="chain" id="PRO_5038800416" evidence="9">
    <location>
        <begin position="20"/>
        <end position="1010"/>
    </location>
</feature>
<feature type="domain" description="Lyase N-terminal" evidence="11">
    <location>
        <begin position="28"/>
        <end position="191"/>
    </location>
</feature>
<dbReference type="InterPro" id="IPR039174">
    <property type="entry name" value="Chondroitin_ABC_lyase"/>
</dbReference>
<evidence type="ECO:0000256" key="1">
    <source>
        <dbReference type="ARBA" id="ARBA00001913"/>
    </source>
</evidence>
<evidence type="ECO:0000256" key="3">
    <source>
        <dbReference type="ARBA" id="ARBA00011245"/>
    </source>
</evidence>
<dbReference type="Gene3D" id="1.50.10.100">
    <property type="entry name" value="Chondroitin AC/alginate lyase"/>
    <property type="match status" value="1"/>
</dbReference>
<feature type="site" description="Transition state stabilizer" evidence="7">
    <location>
        <position position="522"/>
    </location>
</feature>
<feature type="signal peptide" evidence="9">
    <location>
        <begin position="1"/>
        <end position="19"/>
    </location>
</feature>
<dbReference type="Gene3D" id="2.70.98.10">
    <property type="match status" value="1"/>
</dbReference>
<dbReference type="InterPro" id="IPR008929">
    <property type="entry name" value="Chondroitin_lyas"/>
</dbReference>
<feature type="site" description="Important for catalytic activity against all substrates" evidence="7">
    <location>
        <position position="181"/>
    </location>
</feature>
<dbReference type="GO" id="GO:0005975">
    <property type="term" value="P:carbohydrate metabolic process"/>
    <property type="evidence" value="ECO:0007669"/>
    <property type="project" value="InterPro"/>
</dbReference>
<keyword evidence="5 13" id="KW-0456">Lyase</keyword>
<dbReference type="GO" id="GO:0030246">
    <property type="term" value="F:carbohydrate binding"/>
    <property type="evidence" value="ECO:0007669"/>
    <property type="project" value="InterPro"/>
</dbReference>
<dbReference type="Proteomes" id="UP000886844">
    <property type="component" value="Unassembled WGS sequence"/>
</dbReference>
<comment type="cofactor">
    <cofactor evidence="1">
        <name>Ca(2+)</name>
        <dbReference type="ChEBI" id="CHEBI:29108"/>
    </cofactor>
</comment>
<evidence type="ECO:0000256" key="7">
    <source>
        <dbReference type="PIRSR" id="PIRSR034515-2"/>
    </source>
</evidence>
<dbReference type="Pfam" id="PF02278">
    <property type="entry name" value="Lyase_8"/>
    <property type="match status" value="1"/>
</dbReference>
<comment type="subunit">
    <text evidence="3">Monomer.</text>
</comment>
<dbReference type="Pfam" id="PF09092">
    <property type="entry name" value="Lyase_N"/>
    <property type="match status" value="1"/>
</dbReference>
<dbReference type="GO" id="GO:0006027">
    <property type="term" value="P:glycosaminoglycan catabolic process"/>
    <property type="evidence" value="ECO:0007669"/>
    <property type="project" value="InterPro"/>
</dbReference>
<proteinExistence type="inferred from homology"/>
<dbReference type="InterPro" id="IPR011071">
    <property type="entry name" value="Lyase_8-like_C"/>
</dbReference>
<evidence type="ECO:0000259" key="12">
    <source>
        <dbReference type="Pfam" id="PF09093"/>
    </source>
</evidence>
<dbReference type="Gene3D" id="2.60.120.430">
    <property type="entry name" value="Galactose-binding lectin"/>
    <property type="match status" value="1"/>
</dbReference>
<evidence type="ECO:0000313" key="13">
    <source>
        <dbReference type="EMBL" id="HIY68326.1"/>
    </source>
</evidence>
<dbReference type="Gene3D" id="2.60.220.10">
    <property type="entry name" value="Polysaccharide lyase family 8-like, C-terminal"/>
    <property type="match status" value="1"/>
</dbReference>
<feature type="site" description="Important for catalytic activity against all substrates" evidence="7">
    <location>
        <position position="617"/>
    </location>
</feature>
<feature type="active site" description="Proton donor" evidence="6">
    <location>
        <position position="468"/>
    </location>
</feature>
<feature type="binding site" evidence="8">
    <location>
        <position position="60"/>
    </location>
    <ligand>
        <name>Ca(2+)</name>
        <dbReference type="ChEBI" id="CHEBI:29108"/>
    </ligand>
</feature>
<feature type="domain" description="Lyase catalytic" evidence="12">
    <location>
        <begin position="220"/>
        <end position="564"/>
    </location>
</feature>
<dbReference type="SUPFAM" id="SSF74650">
    <property type="entry name" value="Galactose mutarotase-like"/>
    <property type="match status" value="1"/>
</dbReference>
<feature type="binding site" evidence="8">
    <location>
        <position position="32"/>
    </location>
    <ligand>
        <name>Ca(2+)</name>
        <dbReference type="ChEBI" id="CHEBI:29108"/>
    </ligand>
</feature>
<keyword evidence="9" id="KW-0732">Signal</keyword>
<dbReference type="InterPro" id="IPR015176">
    <property type="entry name" value="Lyase_N"/>
</dbReference>
<dbReference type="Pfam" id="PF09093">
    <property type="entry name" value="Lyase_catalyt"/>
    <property type="match status" value="1"/>
</dbReference>
<dbReference type="InterPro" id="IPR003159">
    <property type="entry name" value="Lyase_8_central_dom"/>
</dbReference>
<sequence>MHKLIFLAAAAVWGWTASAQPLEEVTDARILSFEESAAPFEASRGSSLELSGDHYKHGSHSLRWRWTRAGAQVRIEAPIGYLSKNPNPRETSVSTFVFWVYAPKALEGTLRFEFRKEGRTCAWFDYGLSFTGWRGAWVAFDRDMQGTPEEGMDEVVVTVEGARRGELYFDHWILSSFQDVRHHTADFQAPFINAETTSHWLVLLQSWRNPMPAAPATLDEAAERDMATVEKRLRELLLDGKKPLPIETLRKRFASYGITENRDGTLRGKPIWFVRYAETYINLGHPSVAKLFAGNGQLLRGYNDFLFQIAVAHDAAQDPAERAELERMYILLTRHLLDQGFAAGSALGTLHHLGYSMRNFYTAPVIMRDVLREAGLEHAVQQAMEWFSGVGEVKLPPTVPGMDIDAFNTSLIGRLASIVLLPDSPQKEAYLTAFSRWVDNGYKVTEGSSPCFKSDGTVFHHRHHYPAYAVDGLSGGGVNAVWLLSKTRFAVSEESHAILKRALLEMRFYCNLRSFPLALSGRHPDGKGALVPWHYARLAVAGSPDGRQEIDPELAAAYLRVCDGEDRYTRLFAQQGIAAEPSPEGTHVYGYNASLSHRRGDWLVTVAGHSRYVWAAEIYQGCNHYGRYLTNGSLQLLGDGDPVSAFGSGFRQEGWDWCHIPGTTALAIPMEQMKADIRNVDTFSGYEEMLLSDEAFVGGVSHEGRNGLFAMKLHDHDKYNGTLRARKTFFLFDNRVVCLGSDIENRAEGGVHTTLFQNFLEHEADPVTVNGERVTTFPYVAILPKGAVLRDNLRNLYVIPEGRVCVTKSLQHSLHEETDAPTENNFATAWLDHGEGAVDGEGYEYLMVVHASDDEAARYAGELPYEVLRRDSTAHILRDRPTGIVGYALFCGGAVNEGLLERVSQPSLVMIGGGEGSLTVSVADPDLRFYEGPSDEVFDVDGKRVERSIYSRTWIDNPSAASEVQVTIRGRWALAGEAENCRAAVDGDRTVLTFTCREGATREVKLNELK</sequence>
<accession>A0A9D2CAI1</accession>
<dbReference type="GO" id="GO:0034000">
    <property type="term" value="F:chondroitin-sulfate-ABC endolyase activity"/>
    <property type="evidence" value="ECO:0007669"/>
    <property type="project" value="InterPro"/>
</dbReference>
<comment type="caution">
    <text evidence="13">The sequence shown here is derived from an EMBL/GenBank/DDBJ whole genome shotgun (WGS) entry which is preliminary data.</text>
</comment>
<dbReference type="GO" id="GO:0005576">
    <property type="term" value="C:extracellular region"/>
    <property type="evidence" value="ECO:0007669"/>
    <property type="project" value="InterPro"/>
</dbReference>